<proteinExistence type="predicted"/>
<protein>
    <submittedName>
        <fullName evidence="4">GNAT family N-acetyltransferase</fullName>
    </submittedName>
</protein>
<keyword evidence="2" id="KW-0012">Acyltransferase</keyword>
<dbReference type="InterPro" id="IPR000182">
    <property type="entry name" value="GNAT_dom"/>
</dbReference>
<gene>
    <name evidence="4" type="ORF">CFBP7129_29375</name>
</gene>
<evidence type="ECO:0000313" key="4">
    <source>
        <dbReference type="EMBL" id="QCL98274.1"/>
    </source>
</evidence>
<dbReference type="AlphaFoldDB" id="A0A4D7Z657"/>
<dbReference type="EMBL" id="CP039925">
    <property type="protein sequence ID" value="QCL98274.1"/>
    <property type="molecule type" value="Genomic_DNA"/>
</dbReference>
<dbReference type="SUPFAM" id="SSF55729">
    <property type="entry name" value="Acyl-CoA N-acyltransferases (Nat)"/>
    <property type="match status" value="1"/>
</dbReference>
<reference evidence="4 5" key="1">
    <citation type="submission" date="2019-04" db="EMBL/GenBank/DDBJ databases">
        <title>Complete genome sequence of Agrobacterium tumefaciens CFBP7129.</title>
        <authorList>
            <person name="Haryono M."/>
            <person name="Lin Y.-C."/>
            <person name="Lai E.-M."/>
            <person name="Kuo C.-H."/>
        </authorList>
    </citation>
    <scope>NUCLEOTIDE SEQUENCE [LARGE SCALE GENOMIC DNA]</scope>
    <source>
        <strain evidence="4 5">CFBP7129</strain>
        <plasmid evidence="5">patcfbp7129b</plasmid>
    </source>
</reference>
<dbReference type="Proteomes" id="UP000298649">
    <property type="component" value="Plasmid pAtCFBP7129b"/>
</dbReference>
<keyword evidence="4" id="KW-0614">Plasmid</keyword>
<keyword evidence="1 4" id="KW-0808">Transferase</keyword>
<evidence type="ECO:0000313" key="5">
    <source>
        <dbReference type="Proteomes" id="UP000298649"/>
    </source>
</evidence>
<sequence length="152" mass="17081">MAFITDLLQRRGDLKLVQVLTQPEWAAYHQIRRHVLFDLRGLTGYDDQHPDDRKPKHLPLIFVEGEDALGAVRLDLNEDGSGIVRTVAIVADRQRQGIGRSMMSAVESLAMARGADRLEAHVAPDAVAFYSKIGWEMVDAHQPNPVMARMLR</sequence>
<dbReference type="Gene3D" id="3.40.630.30">
    <property type="match status" value="1"/>
</dbReference>
<evidence type="ECO:0000259" key="3">
    <source>
        <dbReference type="PROSITE" id="PS51186"/>
    </source>
</evidence>
<organism evidence="4 5">
    <name type="scientific">Agrobacterium tumefaciens</name>
    <dbReference type="NCBI Taxonomy" id="358"/>
    <lineage>
        <taxon>Bacteria</taxon>
        <taxon>Pseudomonadati</taxon>
        <taxon>Pseudomonadota</taxon>
        <taxon>Alphaproteobacteria</taxon>
        <taxon>Hyphomicrobiales</taxon>
        <taxon>Rhizobiaceae</taxon>
        <taxon>Rhizobium/Agrobacterium group</taxon>
        <taxon>Agrobacterium</taxon>
        <taxon>Agrobacterium tumefaciens complex</taxon>
    </lineage>
</organism>
<dbReference type="InterPro" id="IPR050832">
    <property type="entry name" value="Bact_Acetyltransf"/>
</dbReference>
<dbReference type="PROSITE" id="PS51186">
    <property type="entry name" value="GNAT"/>
    <property type="match status" value="1"/>
</dbReference>
<accession>A0A4D7Z657</accession>
<geneLocation type="plasmid" evidence="5">
    <name>patcfbp7129b</name>
</geneLocation>
<evidence type="ECO:0000256" key="1">
    <source>
        <dbReference type="ARBA" id="ARBA00022679"/>
    </source>
</evidence>
<dbReference type="CDD" id="cd04301">
    <property type="entry name" value="NAT_SF"/>
    <property type="match status" value="1"/>
</dbReference>
<evidence type="ECO:0000256" key="2">
    <source>
        <dbReference type="ARBA" id="ARBA00023315"/>
    </source>
</evidence>
<feature type="domain" description="N-acetyltransferase" evidence="3">
    <location>
        <begin position="15"/>
        <end position="152"/>
    </location>
</feature>
<name>A0A4D7Z657_AGRTU</name>
<dbReference type="InterPro" id="IPR016181">
    <property type="entry name" value="Acyl_CoA_acyltransferase"/>
</dbReference>
<dbReference type="Pfam" id="PF00583">
    <property type="entry name" value="Acetyltransf_1"/>
    <property type="match status" value="1"/>
</dbReference>
<dbReference type="GO" id="GO:0016747">
    <property type="term" value="F:acyltransferase activity, transferring groups other than amino-acyl groups"/>
    <property type="evidence" value="ECO:0007669"/>
    <property type="project" value="InterPro"/>
</dbReference>
<dbReference type="PANTHER" id="PTHR43877:SF1">
    <property type="entry name" value="ACETYLTRANSFERASE"/>
    <property type="match status" value="1"/>
</dbReference>
<dbReference type="PANTHER" id="PTHR43877">
    <property type="entry name" value="AMINOALKYLPHOSPHONATE N-ACETYLTRANSFERASE-RELATED-RELATED"/>
    <property type="match status" value="1"/>
</dbReference>